<evidence type="ECO:0000313" key="2">
    <source>
        <dbReference type="EMBL" id="AGN12226.1"/>
    </source>
</evidence>
<feature type="region of interest" description="Disordered" evidence="1">
    <location>
        <begin position="66"/>
        <end position="93"/>
    </location>
</feature>
<gene>
    <name evidence="2" type="ORF">PRTG_00068</name>
</gene>
<reference evidence="2 3" key="1">
    <citation type="submission" date="2010-10" db="EMBL/GenBank/DDBJ databases">
        <title>The Genome Sequence of Prochlorococcus phage P-SSM5.</title>
        <authorList>
            <consortium name="The Broad Institute Genome Sequencing Platform"/>
            <person name="Henn M.R."/>
            <person name="Sullivan M.S."/>
            <person name="Osburne M.S."/>
            <person name="Levin J."/>
            <person name="Malboeuf C."/>
            <person name="Casali M."/>
            <person name="Russ C."/>
            <person name="Lennon N."/>
            <person name="Chapman S.B."/>
            <person name="Erlich R."/>
            <person name="Young S.K."/>
            <person name="Yandava C."/>
            <person name="Zeng Q."/>
            <person name="Alvarado L."/>
            <person name="Anderson S."/>
            <person name="Berlin A."/>
            <person name="Chen Z."/>
            <person name="Freedman E."/>
            <person name="Gellesch M."/>
            <person name="Goldberg J."/>
            <person name="Green L."/>
            <person name="Griggs A."/>
            <person name="Gujja S."/>
            <person name="Heilman E.R."/>
            <person name="Heiman D."/>
            <person name="Hollinger A."/>
            <person name="Howarth C."/>
            <person name="Larson L."/>
            <person name="Mehta T."/>
            <person name="Pearson M."/>
            <person name="Roberts A."/>
            <person name="Ryan E."/>
            <person name="Saif S."/>
            <person name="Shea T."/>
            <person name="Shenoy N."/>
            <person name="Sisk P."/>
            <person name="Stolte C."/>
            <person name="Sykes S."/>
            <person name="White J."/>
            <person name="Yu Q."/>
            <person name="Coleman M.L."/>
            <person name="Huang K.H."/>
            <person name="Weigele P.R."/>
            <person name="DeFrancesco A.S."/>
            <person name="Kern S.E."/>
            <person name="Thompson L.R."/>
            <person name="Fu R."/>
            <person name="Hombeck B."/>
            <person name="Chisholm S.W."/>
            <person name="Haas B."/>
            <person name="Nusbaum C."/>
            <person name="Birren B."/>
        </authorList>
    </citation>
    <scope>NUCLEOTIDE SEQUENCE [LARGE SCALE GENOMIC DNA]</scope>
    <source>
        <strain evidence="2 3">P-SSM5</strain>
    </source>
</reference>
<dbReference type="EMBL" id="HQ632825">
    <property type="protein sequence ID" value="AGN12226.1"/>
    <property type="molecule type" value="Genomic_DNA"/>
</dbReference>
<protein>
    <submittedName>
        <fullName evidence="2">Uncharacterized protein</fullName>
    </submittedName>
</protein>
<evidence type="ECO:0000256" key="1">
    <source>
        <dbReference type="SAM" id="MobiDB-lite"/>
    </source>
</evidence>
<name>R9S811_9CAUD</name>
<organism evidence="2 3">
    <name type="scientific">Prochlorococcus phage P-SSM5</name>
    <dbReference type="NCBI Taxonomy" id="536454"/>
    <lineage>
        <taxon>Viruses</taxon>
        <taxon>Duplodnaviria</taxon>
        <taxon>Heunggongvirae</taxon>
        <taxon>Uroviricota</taxon>
        <taxon>Caudoviricetes</taxon>
        <taxon>Pantevenvirales</taxon>
        <taxon>Kyanoviridae</taxon>
        <taxon>Salacisavirus</taxon>
        <taxon>Salacisavirus pssm2</taxon>
    </lineage>
</organism>
<accession>R9S811</accession>
<feature type="compositionally biased region" description="Polar residues" evidence="1">
    <location>
        <begin position="79"/>
        <end position="93"/>
    </location>
</feature>
<dbReference type="Proteomes" id="UP000240482">
    <property type="component" value="Segment"/>
</dbReference>
<evidence type="ECO:0000313" key="3">
    <source>
        <dbReference type="Proteomes" id="UP000240482"/>
    </source>
</evidence>
<sequence length="112" mass="12935">MKDQKSLDEKVSDYEKWDRARSIFIESLMRPDNHLRSCAYNQQCYAELMEIRDDVIERTRNMINPRVPKSKFGEKNDLPNPSTMTPSGEISDTLLSGALGDYYKNGGNKNEQ</sequence>
<proteinExistence type="predicted"/>